<comment type="subcellular location">
    <subcellularLocation>
        <location evidence="1 7">Cell membrane</location>
        <topology evidence="1 7">Multi-pass membrane protein</topology>
    </subcellularLocation>
</comment>
<evidence type="ECO:0000256" key="5">
    <source>
        <dbReference type="ARBA" id="ARBA00022989"/>
    </source>
</evidence>
<dbReference type="PROSITE" id="PS50928">
    <property type="entry name" value="ABC_TM1"/>
    <property type="match status" value="1"/>
</dbReference>
<dbReference type="EMBL" id="LYBW01000064">
    <property type="protein sequence ID" value="ODR88692.1"/>
    <property type="molecule type" value="Genomic_DNA"/>
</dbReference>
<dbReference type="Proteomes" id="UP000094342">
    <property type="component" value="Unassembled WGS sequence"/>
</dbReference>
<gene>
    <name evidence="9" type="ORF">A8M32_24805</name>
</gene>
<keyword evidence="10" id="KW-1185">Reference proteome</keyword>
<dbReference type="GO" id="GO:0055085">
    <property type="term" value="P:transmembrane transport"/>
    <property type="evidence" value="ECO:0007669"/>
    <property type="project" value="InterPro"/>
</dbReference>
<keyword evidence="6 7" id="KW-0472">Membrane</keyword>
<dbReference type="RefSeq" id="WP_069461076.1">
    <property type="nucleotide sequence ID" value="NZ_CP034910.1"/>
</dbReference>
<evidence type="ECO:0000256" key="2">
    <source>
        <dbReference type="ARBA" id="ARBA00022448"/>
    </source>
</evidence>
<keyword evidence="4 7" id="KW-0812">Transmembrane</keyword>
<dbReference type="OrthoDB" id="9815445at2"/>
<dbReference type="Gene3D" id="1.10.3720.10">
    <property type="entry name" value="MetI-like"/>
    <property type="match status" value="1"/>
</dbReference>
<evidence type="ECO:0000256" key="4">
    <source>
        <dbReference type="ARBA" id="ARBA00022692"/>
    </source>
</evidence>
<dbReference type="GO" id="GO:0005886">
    <property type="term" value="C:plasma membrane"/>
    <property type="evidence" value="ECO:0007669"/>
    <property type="project" value="UniProtKB-SubCell"/>
</dbReference>
<keyword evidence="5 7" id="KW-1133">Transmembrane helix</keyword>
<keyword evidence="2 7" id="KW-0813">Transport</keyword>
<evidence type="ECO:0000256" key="6">
    <source>
        <dbReference type="ARBA" id="ARBA00023136"/>
    </source>
</evidence>
<feature type="domain" description="ABC transmembrane type-1" evidence="8">
    <location>
        <begin position="79"/>
        <end position="272"/>
    </location>
</feature>
<dbReference type="PANTHER" id="PTHR32243">
    <property type="entry name" value="MALTOSE TRANSPORT SYSTEM PERMEASE-RELATED"/>
    <property type="match status" value="1"/>
</dbReference>
<evidence type="ECO:0000256" key="7">
    <source>
        <dbReference type="RuleBase" id="RU363032"/>
    </source>
</evidence>
<dbReference type="CDD" id="cd06261">
    <property type="entry name" value="TM_PBP2"/>
    <property type="match status" value="1"/>
</dbReference>
<protein>
    <submittedName>
        <fullName evidence="9">ABC transporter permease</fullName>
    </submittedName>
</protein>
<evidence type="ECO:0000313" key="10">
    <source>
        <dbReference type="Proteomes" id="UP000094342"/>
    </source>
</evidence>
<evidence type="ECO:0000313" key="9">
    <source>
        <dbReference type="EMBL" id="ODR88692.1"/>
    </source>
</evidence>
<feature type="transmembrane region" description="Helical" evidence="7">
    <location>
        <begin position="83"/>
        <end position="105"/>
    </location>
</feature>
<feature type="transmembrane region" description="Helical" evidence="7">
    <location>
        <begin position="250"/>
        <end position="272"/>
    </location>
</feature>
<evidence type="ECO:0000256" key="1">
    <source>
        <dbReference type="ARBA" id="ARBA00004651"/>
    </source>
</evidence>
<reference evidence="10" key="1">
    <citation type="submission" date="2016-05" db="EMBL/GenBank/DDBJ databases">
        <authorList>
            <person name="Li Y."/>
        </authorList>
    </citation>
    <scope>NUCLEOTIDE SEQUENCE [LARGE SCALE GENOMIC DNA]</scope>
    <source>
        <strain evidence="10">YIC4027</strain>
    </source>
</reference>
<evidence type="ECO:0000259" key="8">
    <source>
        <dbReference type="PROSITE" id="PS50928"/>
    </source>
</evidence>
<dbReference type="InterPro" id="IPR050901">
    <property type="entry name" value="BP-dep_ABC_trans_perm"/>
</dbReference>
<comment type="similarity">
    <text evidence="7">Belongs to the binding-protein-dependent transport system permease family.</text>
</comment>
<dbReference type="STRING" id="1752398.A8M32_24805"/>
<sequence>MAMIFKTRSRSRETLLRLAAYGTILVALVLTLFPVYWIAANSFKFDIDIFAVPPEWVPRNPTLKHYDQAFIERPFLRYALNSFLVAVGTTAIAVIFGTMAGYALARFTYPRQWRKHVSFWILSTRMMPPIVSIIPLYLFFNYFDMLNTKAALIIAYTAFNLPFATWMMKSYFQDLPVELEEAAIVDGDTRWGAFLHVALPLARPGLAATAIFCLIISWNEFLLALVITLTEQSQTLPIGIAGRVTQYTTYWGEISAAGFMACVPIVIFAFIVQKHLVRGLSLGAVKG</sequence>
<comment type="caution">
    <text evidence="9">The sequence shown here is derived from an EMBL/GenBank/DDBJ whole genome shotgun (WGS) entry which is preliminary data.</text>
</comment>
<dbReference type="InterPro" id="IPR000515">
    <property type="entry name" value="MetI-like"/>
</dbReference>
<dbReference type="PANTHER" id="PTHR32243:SF18">
    <property type="entry name" value="INNER MEMBRANE ABC TRANSPORTER PERMEASE PROTEIN YCJP"/>
    <property type="match status" value="1"/>
</dbReference>
<dbReference type="AlphaFoldDB" id="A0A1E3V4Y0"/>
<keyword evidence="3" id="KW-1003">Cell membrane</keyword>
<proteinExistence type="inferred from homology"/>
<feature type="transmembrane region" description="Helical" evidence="7">
    <location>
        <begin position="206"/>
        <end position="230"/>
    </location>
</feature>
<feature type="transmembrane region" description="Helical" evidence="7">
    <location>
        <begin position="117"/>
        <end position="138"/>
    </location>
</feature>
<dbReference type="Pfam" id="PF00528">
    <property type="entry name" value="BPD_transp_1"/>
    <property type="match status" value="1"/>
</dbReference>
<name>A0A1E3V4Y0_9HYPH</name>
<accession>A0A1E3V4Y0</accession>
<dbReference type="InterPro" id="IPR035906">
    <property type="entry name" value="MetI-like_sf"/>
</dbReference>
<dbReference type="SUPFAM" id="SSF161098">
    <property type="entry name" value="MetI-like"/>
    <property type="match status" value="1"/>
</dbReference>
<evidence type="ECO:0000256" key="3">
    <source>
        <dbReference type="ARBA" id="ARBA00022475"/>
    </source>
</evidence>
<feature type="transmembrane region" description="Helical" evidence="7">
    <location>
        <begin position="20"/>
        <end position="39"/>
    </location>
</feature>
<organism evidence="9 10">
    <name type="scientific">Sinorhizobium alkalisoli</name>
    <dbReference type="NCBI Taxonomy" id="1752398"/>
    <lineage>
        <taxon>Bacteria</taxon>
        <taxon>Pseudomonadati</taxon>
        <taxon>Pseudomonadota</taxon>
        <taxon>Alphaproteobacteria</taxon>
        <taxon>Hyphomicrobiales</taxon>
        <taxon>Rhizobiaceae</taxon>
        <taxon>Sinorhizobium/Ensifer group</taxon>
        <taxon>Sinorhizobium</taxon>
    </lineage>
</organism>